<protein>
    <submittedName>
        <fullName evidence="5">Transcriptional regulator, ArsR family</fullName>
    </submittedName>
</protein>
<name>D1CII7_THET1</name>
<accession>D1CII7</accession>
<dbReference type="CDD" id="cd00090">
    <property type="entry name" value="HTH_ARSR"/>
    <property type="match status" value="1"/>
</dbReference>
<dbReference type="eggNOG" id="COG0640">
    <property type="taxonomic scope" value="Bacteria"/>
</dbReference>
<dbReference type="STRING" id="525904.Tter_2670"/>
<dbReference type="InterPro" id="IPR001845">
    <property type="entry name" value="HTH_ArsR_DNA-bd_dom"/>
</dbReference>
<feature type="domain" description="HTH arsR-type" evidence="4">
    <location>
        <begin position="24"/>
        <end position="120"/>
    </location>
</feature>
<dbReference type="GO" id="GO:0003700">
    <property type="term" value="F:DNA-binding transcription factor activity"/>
    <property type="evidence" value="ECO:0007669"/>
    <property type="project" value="InterPro"/>
</dbReference>
<evidence type="ECO:0000256" key="2">
    <source>
        <dbReference type="ARBA" id="ARBA00023125"/>
    </source>
</evidence>
<dbReference type="SUPFAM" id="SSF46785">
    <property type="entry name" value="Winged helix' DNA-binding domain"/>
    <property type="match status" value="1"/>
</dbReference>
<dbReference type="Proteomes" id="UP000000323">
    <property type="component" value="Chromosome 2"/>
</dbReference>
<dbReference type="AlphaFoldDB" id="D1CII7"/>
<dbReference type="PROSITE" id="PS50987">
    <property type="entry name" value="HTH_ARSR_2"/>
    <property type="match status" value="1"/>
</dbReference>
<keyword evidence="3" id="KW-0804">Transcription</keyword>
<sequence length="120" mass="13290">MEHAATGQDDRECICVGGDPQSLLEREELEQEASLLRALADPTRLGILKLLAASDRPVCVCELVDRFPLGQPTISHHLGVLRKAGLVSAYRQGTWMYYQIQRSRVRDALACLGELVSVDE</sequence>
<dbReference type="PRINTS" id="PR00778">
    <property type="entry name" value="HTHARSR"/>
</dbReference>
<dbReference type="OrthoDB" id="9798835at2"/>
<keyword evidence="2" id="KW-0238">DNA-binding</keyword>
<evidence type="ECO:0000259" key="4">
    <source>
        <dbReference type="PROSITE" id="PS50987"/>
    </source>
</evidence>
<keyword evidence="1" id="KW-0805">Transcription regulation</keyword>
<dbReference type="RefSeq" id="WP_012876589.1">
    <property type="nucleotide sequence ID" value="NC_013526.1"/>
</dbReference>
<dbReference type="Gene3D" id="1.10.10.10">
    <property type="entry name" value="Winged helix-like DNA-binding domain superfamily/Winged helix DNA-binding domain"/>
    <property type="match status" value="1"/>
</dbReference>
<evidence type="ECO:0000313" key="6">
    <source>
        <dbReference type="Proteomes" id="UP000000323"/>
    </source>
</evidence>
<dbReference type="SMART" id="SM00418">
    <property type="entry name" value="HTH_ARSR"/>
    <property type="match status" value="1"/>
</dbReference>
<dbReference type="InterPro" id="IPR036388">
    <property type="entry name" value="WH-like_DNA-bd_sf"/>
</dbReference>
<dbReference type="KEGG" id="ttr:Tter_2670"/>
<evidence type="ECO:0000256" key="1">
    <source>
        <dbReference type="ARBA" id="ARBA00023015"/>
    </source>
</evidence>
<gene>
    <name evidence="5" type="ordered locus">Tter_2670</name>
</gene>
<organism evidence="5 6">
    <name type="scientific">Thermobaculum terrenum (strain ATCC BAA-798 / CCMEE 7001 / YNP1)</name>
    <dbReference type="NCBI Taxonomy" id="525904"/>
    <lineage>
        <taxon>Bacteria</taxon>
        <taxon>Bacillati</taxon>
        <taxon>Chloroflexota</taxon>
        <taxon>Chloroflexia</taxon>
        <taxon>Candidatus Thermobaculales</taxon>
        <taxon>Candidatus Thermobaculaceae</taxon>
        <taxon>Thermobaculum</taxon>
    </lineage>
</organism>
<dbReference type="InterPro" id="IPR036390">
    <property type="entry name" value="WH_DNA-bd_sf"/>
</dbReference>
<dbReference type="PANTHER" id="PTHR33154:SF33">
    <property type="entry name" value="TRANSCRIPTIONAL REPRESSOR SDPR"/>
    <property type="match status" value="1"/>
</dbReference>
<proteinExistence type="predicted"/>
<reference evidence="6" key="1">
    <citation type="journal article" date="2010" name="Stand. Genomic Sci.">
        <title>Complete genome sequence of 'Thermobaculum terrenum' type strain (YNP1).</title>
        <authorList>
            <person name="Kiss H."/>
            <person name="Cleland D."/>
            <person name="Lapidus A."/>
            <person name="Lucas S."/>
            <person name="Glavina Del Rio T."/>
            <person name="Nolan M."/>
            <person name="Tice H."/>
            <person name="Han C."/>
            <person name="Goodwin L."/>
            <person name="Pitluck S."/>
            <person name="Liolios K."/>
            <person name="Ivanova N."/>
            <person name="Mavromatis K."/>
            <person name="Ovchinnikova G."/>
            <person name="Pati A."/>
            <person name="Chen A."/>
            <person name="Palaniappan K."/>
            <person name="Land M."/>
            <person name="Hauser L."/>
            <person name="Chang Y."/>
            <person name="Jeffries C."/>
            <person name="Lu M."/>
            <person name="Brettin T."/>
            <person name="Detter J."/>
            <person name="Goker M."/>
            <person name="Tindall B."/>
            <person name="Beck B."/>
            <person name="McDermott T."/>
            <person name="Woyke T."/>
            <person name="Bristow J."/>
            <person name="Eisen J."/>
            <person name="Markowitz V."/>
            <person name="Hugenholtz P."/>
            <person name="Kyrpides N."/>
            <person name="Klenk H."/>
            <person name="Cheng J."/>
        </authorList>
    </citation>
    <scope>NUCLEOTIDE SEQUENCE [LARGE SCALE GENOMIC DNA]</scope>
    <source>
        <strain evidence="6">ATCC BAA-798 / YNP1</strain>
    </source>
</reference>
<dbReference type="NCBIfam" id="NF033788">
    <property type="entry name" value="HTH_metalloreg"/>
    <property type="match status" value="1"/>
</dbReference>
<dbReference type="HOGENOM" id="CLU_097806_3_2_0"/>
<keyword evidence="6" id="KW-1185">Reference proteome</keyword>
<evidence type="ECO:0000313" key="5">
    <source>
        <dbReference type="EMBL" id="ACZ43558.1"/>
    </source>
</evidence>
<dbReference type="InterPro" id="IPR051081">
    <property type="entry name" value="HTH_MetalResp_TranReg"/>
</dbReference>
<dbReference type="InterPro" id="IPR011991">
    <property type="entry name" value="ArsR-like_HTH"/>
</dbReference>
<evidence type="ECO:0000256" key="3">
    <source>
        <dbReference type="ARBA" id="ARBA00023163"/>
    </source>
</evidence>
<dbReference type="GO" id="GO:0003677">
    <property type="term" value="F:DNA binding"/>
    <property type="evidence" value="ECO:0007669"/>
    <property type="project" value="UniProtKB-KW"/>
</dbReference>
<dbReference type="PANTHER" id="PTHR33154">
    <property type="entry name" value="TRANSCRIPTIONAL REGULATOR, ARSR FAMILY"/>
    <property type="match status" value="1"/>
</dbReference>
<dbReference type="Pfam" id="PF01022">
    <property type="entry name" value="HTH_5"/>
    <property type="match status" value="1"/>
</dbReference>
<dbReference type="EMBL" id="CP001826">
    <property type="protein sequence ID" value="ACZ43558.1"/>
    <property type="molecule type" value="Genomic_DNA"/>
</dbReference>